<feature type="repeat" description="ANK" evidence="3">
    <location>
        <begin position="277"/>
        <end position="309"/>
    </location>
</feature>
<dbReference type="InterPro" id="IPR002110">
    <property type="entry name" value="Ankyrin_rpt"/>
</dbReference>
<dbReference type="SUPFAM" id="SSF140860">
    <property type="entry name" value="Pseudo ankyrin repeat-like"/>
    <property type="match status" value="1"/>
</dbReference>
<dbReference type="PANTHER" id="PTHR24123">
    <property type="entry name" value="ANKYRIN REPEAT-CONTAINING"/>
    <property type="match status" value="1"/>
</dbReference>
<dbReference type="PROSITE" id="PS50088">
    <property type="entry name" value="ANK_REPEAT"/>
    <property type="match status" value="13"/>
</dbReference>
<dbReference type="SUPFAM" id="SSF48403">
    <property type="entry name" value="Ankyrin repeat"/>
    <property type="match status" value="4"/>
</dbReference>
<dbReference type="Proteomes" id="UP000700596">
    <property type="component" value="Unassembled WGS sequence"/>
</dbReference>
<evidence type="ECO:0000256" key="2">
    <source>
        <dbReference type="ARBA" id="ARBA00023043"/>
    </source>
</evidence>
<feature type="repeat" description="ANK" evidence="3">
    <location>
        <begin position="904"/>
        <end position="936"/>
    </location>
</feature>
<evidence type="ECO:0000256" key="3">
    <source>
        <dbReference type="PROSITE-ProRule" id="PRU00023"/>
    </source>
</evidence>
<dbReference type="InterPro" id="IPR036770">
    <property type="entry name" value="Ankyrin_rpt-contain_sf"/>
</dbReference>
<evidence type="ECO:0000259" key="4">
    <source>
        <dbReference type="Pfam" id="PF14420"/>
    </source>
</evidence>
<feature type="repeat" description="ANK" evidence="3">
    <location>
        <begin position="1197"/>
        <end position="1229"/>
    </location>
</feature>
<evidence type="ECO:0000313" key="5">
    <source>
        <dbReference type="EMBL" id="KAH7109644.1"/>
    </source>
</evidence>
<feature type="repeat" description="ANK" evidence="3">
    <location>
        <begin position="557"/>
        <end position="589"/>
    </location>
</feature>
<proteinExistence type="predicted"/>
<dbReference type="InterPro" id="IPR051165">
    <property type="entry name" value="Multifunctional_ANK_Repeat"/>
</dbReference>
<feature type="repeat" description="ANK" evidence="3">
    <location>
        <begin position="733"/>
        <end position="765"/>
    </location>
</feature>
<keyword evidence="2 3" id="KW-0040">ANK repeat</keyword>
<dbReference type="PANTHER" id="PTHR24123:SF33">
    <property type="entry name" value="PROTEIN HOS4"/>
    <property type="match status" value="1"/>
</dbReference>
<feature type="repeat" description="ANK" evidence="3">
    <location>
        <begin position="385"/>
        <end position="417"/>
    </location>
</feature>
<dbReference type="PROSITE" id="PS50297">
    <property type="entry name" value="ANK_REP_REGION"/>
    <property type="match status" value="9"/>
</dbReference>
<accession>A0A9P9CZ36</accession>
<dbReference type="PRINTS" id="PR01415">
    <property type="entry name" value="ANKYRIN"/>
</dbReference>
<feature type="domain" description="Clr5" evidence="4">
    <location>
        <begin position="3"/>
        <end position="51"/>
    </location>
</feature>
<feature type="repeat" description="ANK" evidence="3">
    <location>
        <begin position="835"/>
        <end position="867"/>
    </location>
</feature>
<dbReference type="Pfam" id="PF00023">
    <property type="entry name" value="Ank"/>
    <property type="match status" value="1"/>
</dbReference>
<feature type="repeat" description="ANK" evidence="3">
    <location>
        <begin position="457"/>
        <end position="489"/>
    </location>
</feature>
<dbReference type="Gene3D" id="1.25.40.20">
    <property type="entry name" value="Ankyrin repeat-containing domain"/>
    <property type="match status" value="6"/>
</dbReference>
<reference evidence="5" key="1">
    <citation type="journal article" date="2021" name="Nat. Commun.">
        <title>Genetic determinants of endophytism in the Arabidopsis root mycobiome.</title>
        <authorList>
            <person name="Mesny F."/>
            <person name="Miyauchi S."/>
            <person name="Thiergart T."/>
            <person name="Pickel B."/>
            <person name="Atanasova L."/>
            <person name="Karlsson M."/>
            <person name="Huettel B."/>
            <person name="Barry K.W."/>
            <person name="Haridas S."/>
            <person name="Chen C."/>
            <person name="Bauer D."/>
            <person name="Andreopoulos W."/>
            <person name="Pangilinan J."/>
            <person name="LaButti K."/>
            <person name="Riley R."/>
            <person name="Lipzen A."/>
            <person name="Clum A."/>
            <person name="Drula E."/>
            <person name="Henrissat B."/>
            <person name="Kohler A."/>
            <person name="Grigoriev I.V."/>
            <person name="Martin F.M."/>
            <person name="Hacquard S."/>
        </authorList>
    </citation>
    <scope>NUCLEOTIDE SEQUENCE</scope>
    <source>
        <strain evidence="5">MPI-CAGE-CH-0243</strain>
    </source>
</reference>
<comment type="caution">
    <text evidence="5">The sequence shown here is derived from an EMBL/GenBank/DDBJ whole genome shotgun (WGS) entry which is preliminary data.</text>
</comment>
<dbReference type="Pfam" id="PF12796">
    <property type="entry name" value="Ank_2"/>
    <property type="match status" value="6"/>
</dbReference>
<evidence type="ECO:0000313" key="6">
    <source>
        <dbReference type="Proteomes" id="UP000700596"/>
    </source>
</evidence>
<feature type="repeat" description="ANK" evidence="3">
    <location>
        <begin position="1162"/>
        <end position="1194"/>
    </location>
</feature>
<feature type="repeat" description="ANK" evidence="3">
    <location>
        <begin position="318"/>
        <end position="350"/>
    </location>
</feature>
<name>A0A9P9CZ36_9PLEO</name>
<feature type="repeat" description="ANK" evidence="3">
    <location>
        <begin position="946"/>
        <end position="971"/>
    </location>
</feature>
<dbReference type="InterPro" id="IPR025676">
    <property type="entry name" value="Clr5_dom"/>
</dbReference>
<protein>
    <submittedName>
        <fullName evidence="5">Ankyrin repeat-containing domain protein</fullName>
    </submittedName>
</protein>
<keyword evidence="1" id="KW-0677">Repeat</keyword>
<sequence length="1295" mass="141320">MDVWERYKPTLKHYWIVQNMRLEEVAKTMKDEHNFDRSSKTFEAQFRKWGVEFSKKQKATLWKTIGGKVKKRTDIGKESTVRIYGKVVPKDKLQKEISRYHFPSMEEQYGSAPSPMTPEGVIIETPKHLNDLSYHFENLPWLRFQDALKDFFNSKARALAGKYSHKLTLTYPHSQATIPYPVDDMMPWLVDDRLKPTIEMFCTAIYMISNNMAVLSSSFIHLLGHKSNKDVLNFILSTDIATVKAFKNDLFRAATENEEEELLNRLVLNGADATGANGSRALIFAIQRKNKLLIRLLINAGVKVDKESSYINILSRGDLRSPIHEAVQSHDIELVRMLIVAGANVNQTFDRLPVIFTALSIRRTDILSLLIKAGADVNVASDEAELCTPLQAAARVGNLPLVRLFLIKGADVNGSPMVVPGALAIAAKDQFTEGVHILLNSGAEVNPQQRREKDQHHYGSALHEAVQGGHAEIVRFLLQEGADPNVGYDSTPETYLERPTHRSFLWKKPLFIATGSEDVKIAQLLIAAKADINASGMQFYMKLPAPESGQPDSKFTCAGTALHNAILKSNKTIVELLLSAGASTHVPVSMFDPVTETWRSISTGQFAVECGDTQITELIHASESLVHPTASETVFLAFTDHLDDLDTNSDNSGELVNVVPKSLWRGTELQEAVRQRNKEIVANLIADGVDVNAPGDGTCGTALREAVRTQQYDTVVLLINAGADVNTSELASRGVTNLQEAIRRKQHDIAKLLINVGAYVNAAGGDSCGTALQEATRLQDITLIQQLILAGADVNADGSGFLARNAFQEAIAARNLLIARILLDAGADINGRSSSGATSLHLASESGHSEVLEFLIENGAEINARTKFDPETALKTAVRAGHAEIVDLLLRAGADPNYSSPRYNNKTALHDAVLFENVRIVKLLLDNGADTNAFMYRFYPSKDSFSGETPLLSAIDRDNYEICNLLLDAGACTDLLLPSDEDGRTALGAIMSRPSLCFSNDEHRKLAARIMSLAPDLDAVFKCYAPIQSPDRDKSLVTPLGAAVWLGALDLVEFLVEAGVNVDEGYTNIDEPCFWTRISPLEVAVGKKMTPSSVDIVRCLLNAGADCKSISYFPSVNIELGNNYRDVSLLAACVFQSKGNYDIFDLLIEAGVPIDVPAKERGGRTALQVAAEIGDLVLVERLLALGADPNAAVSHDSGATALQLAAIGGYAGIAMVLLEHGADPDAEGAVWQGRTALEGAAEHGRLDLVQLILNANETRGVSSQTYETALDLAEKEGHTVVAELIRHHMWTSNVL</sequence>
<dbReference type="OrthoDB" id="539213at2759"/>
<keyword evidence="6" id="KW-1185">Reference proteome</keyword>
<dbReference type="Pfam" id="PF14420">
    <property type="entry name" value="Clr5"/>
    <property type="match status" value="1"/>
</dbReference>
<dbReference type="EMBL" id="JAGMWT010000031">
    <property type="protein sequence ID" value="KAH7109644.1"/>
    <property type="molecule type" value="Genomic_DNA"/>
</dbReference>
<gene>
    <name evidence="5" type="ORF">B0J11DRAFT_620337</name>
</gene>
<organism evidence="5 6">
    <name type="scientific">Dendryphion nanum</name>
    <dbReference type="NCBI Taxonomy" id="256645"/>
    <lineage>
        <taxon>Eukaryota</taxon>
        <taxon>Fungi</taxon>
        <taxon>Dikarya</taxon>
        <taxon>Ascomycota</taxon>
        <taxon>Pezizomycotina</taxon>
        <taxon>Dothideomycetes</taxon>
        <taxon>Pleosporomycetidae</taxon>
        <taxon>Pleosporales</taxon>
        <taxon>Torulaceae</taxon>
        <taxon>Dendryphion</taxon>
    </lineage>
</organism>
<evidence type="ECO:0000256" key="1">
    <source>
        <dbReference type="ARBA" id="ARBA00022737"/>
    </source>
</evidence>
<feature type="repeat" description="ANK" evidence="3">
    <location>
        <begin position="698"/>
        <end position="730"/>
    </location>
</feature>
<dbReference type="SMART" id="SM00248">
    <property type="entry name" value="ANK"/>
    <property type="match status" value="23"/>
</dbReference>
<feature type="repeat" description="ANK" evidence="3">
    <location>
        <begin position="869"/>
        <end position="901"/>
    </location>
</feature>